<keyword evidence="9" id="KW-1185">Reference proteome</keyword>
<dbReference type="Gene3D" id="4.10.280.10">
    <property type="entry name" value="Helix-loop-helix DNA-binding domain"/>
    <property type="match status" value="1"/>
</dbReference>
<evidence type="ECO:0000256" key="1">
    <source>
        <dbReference type="ARBA" id="ARBA00004123"/>
    </source>
</evidence>
<dbReference type="GO" id="GO:0046983">
    <property type="term" value="F:protein dimerization activity"/>
    <property type="evidence" value="ECO:0007669"/>
    <property type="project" value="InterPro"/>
</dbReference>
<reference evidence="8 9" key="1">
    <citation type="journal article" date="2022" name="Nat. Ecol. Evol.">
        <title>A masculinizing supergene underlies an exaggerated male reproductive morph in a spider.</title>
        <authorList>
            <person name="Hendrickx F."/>
            <person name="De Corte Z."/>
            <person name="Sonet G."/>
            <person name="Van Belleghem S.M."/>
            <person name="Kostlbacher S."/>
            <person name="Vangestel C."/>
        </authorList>
    </citation>
    <scope>NUCLEOTIDE SEQUENCE [LARGE SCALE GENOMIC DNA]</scope>
    <source>
        <strain evidence="8">W744_W776</strain>
    </source>
</reference>
<dbReference type="PANTHER" id="PTHR15741">
    <property type="entry name" value="BASIC HELIX-LOOP-HELIX ZIP TRANSCRIPTION FACTOR"/>
    <property type="match status" value="1"/>
</dbReference>
<dbReference type="EMBL" id="JAFNEN010000769">
    <property type="protein sequence ID" value="KAG8177605.1"/>
    <property type="molecule type" value="Genomic_DNA"/>
</dbReference>
<organism evidence="8 9">
    <name type="scientific">Oedothorax gibbosus</name>
    <dbReference type="NCBI Taxonomy" id="931172"/>
    <lineage>
        <taxon>Eukaryota</taxon>
        <taxon>Metazoa</taxon>
        <taxon>Ecdysozoa</taxon>
        <taxon>Arthropoda</taxon>
        <taxon>Chelicerata</taxon>
        <taxon>Arachnida</taxon>
        <taxon>Araneae</taxon>
        <taxon>Araneomorphae</taxon>
        <taxon>Entelegynae</taxon>
        <taxon>Araneoidea</taxon>
        <taxon>Linyphiidae</taxon>
        <taxon>Erigoninae</taxon>
        <taxon>Oedothorax</taxon>
    </lineage>
</organism>
<name>A0AAV6U228_9ARAC</name>
<evidence type="ECO:0000256" key="6">
    <source>
        <dbReference type="SAM" id="MobiDB-lite"/>
    </source>
</evidence>
<dbReference type="Proteomes" id="UP000827092">
    <property type="component" value="Unassembled WGS sequence"/>
</dbReference>
<dbReference type="PROSITE" id="PS50888">
    <property type="entry name" value="BHLH"/>
    <property type="match status" value="1"/>
</dbReference>
<evidence type="ECO:0000313" key="9">
    <source>
        <dbReference type="Proteomes" id="UP000827092"/>
    </source>
</evidence>
<dbReference type="SUPFAM" id="SSF47459">
    <property type="entry name" value="HLH, helix-loop-helix DNA-binding domain"/>
    <property type="match status" value="1"/>
</dbReference>
<dbReference type="PANTHER" id="PTHR15741:SF27">
    <property type="entry name" value="TRANSCRIPTION FACTOR AP-4"/>
    <property type="match status" value="1"/>
</dbReference>
<accession>A0AAV6U228</accession>
<gene>
    <name evidence="8" type="ORF">JTE90_004712</name>
</gene>
<keyword evidence="3" id="KW-0238">DNA-binding</keyword>
<feature type="region of interest" description="Disordered" evidence="6">
    <location>
        <begin position="111"/>
        <end position="160"/>
    </location>
</feature>
<dbReference type="Pfam" id="PF00010">
    <property type="entry name" value="HLH"/>
    <property type="match status" value="1"/>
</dbReference>
<dbReference type="InterPro" id="IPR011598">
    <property type="entry name" value="bHLH_dom"/>
</dbReference>
<feature type="domain" description="BHLH" evidence="7">
    <location>
        <begin position="44"/>
        <end position="95"/>
    </location>
</feature>
<proteinExistence type="predicted"/>
<keyword evidence="5" id="KW-0539">Nucleus</keyword>
<dbReference type="GO" id="GO:0000978">
    <property type="term" value="F:RNA polymerase II cis-regulatory region sequence-specific DNA binding"/>
    <property type="evidence" value="ECO:0007669"/>
    <property type="project" value="TreeGrafter"/>
</dbReference>
<evidence type="ECO:0000256" key="2">
    <source>
        <dbReference type="ARBA" id="ARBA00023015"/>
    </source>
</evidence>
<keyword evidence="2" id="KW-0805">Transcription regulation</keyword>
<comment type="caution">
    <text evidence="8">The sequence shown here is derived from an EMBL/GenBank/DDBJ whole genome shotgun (WGS) entry which is preliminary data.</text>
</comment>
<keyword evidence="4" id="KW-0804">Transcription</keyword>
<dbReference type="InterPro" id="IPR052207">
    <property type="entry name" value="Max-like/E-box_TFs"/>
</dbReference>
<dbReference type="AlphaFoldDB" id="A0AAV6U228"/>
<evidence type="ECO:0000256" key="3">
    <source>
        <dbReference type="ARBA" id="ARBA00023125"/>
    </source>
</evidence>
<comment type="subcellular location">
    <subcellularLocation>
        <location evidence="1">Nucleus</location>
    </subcellularLocation>
</comment>
<evidence type="ECO:0000256" key="5">
    <source>
        <dbReference type="ARBA" id="ARBA00023242"/>
    </source>
</evidence>
<dbReference type="InterPro" id="IPR036638">
    <property type="entry name" value="HLH_DNA-bd_sf"/>
</dbReference>
<protein>
    <recommendedName>
        <fullName evidence="7">BHLH domain-containing protein</fullName>
    </recommendedName>
</protein>
<feature type="region of interest" description="Disordered" evidence="6">
    <location>
        <begin position="275"/>
        <end position="300"/>
    </location>
</feature>
<dbReference type="GO" id="GO:0000981">
    <property type="term" value="F:DNA-binding transcription factor activity, RNA polymerase II-specific"/>
    <property type="evidence" value="ECO:0007669"/>
    <property type="project" value="TreeGrafter"/>
</dbReference>
<evidence type="ECO:0000256" key="4">
    <source>
        <dbReference type="ARBA" id="ARBA00023163"/>
    </source>
</evidence>
<dbReference type="GO" id="GO:0005634">
    <property type="term" value="C:nucleus"/>
    <property type="evidence" value="ECO:0007669"/>
    <property type="project" value="UniProtKB-SubCell"/>
</dbReference>
<dbReference type="SMART" id="SM00353">
    <property type="entry name" value="HLH"/>
    <property type="match status" value="1"/>
</dbReference>
<sequence length="324" mass="36977">MAFYHGNEIDRKDYRQHDDEDFRSSVYRIDSRSVSPRLDDEKKMRREIANSNERRRMQSINAGFQSLRALLPKGECDKLSKAAILQGTVEYVHQLQQEKSFLLSQNVKLTRSVHHSTDSDGSTSDLQPLPKRKRRKIDLDEGIGGSASPSSQSEGEGVERGLEVAQLRRQLEQERAWRLRLEQELREREALLMLQGGKDHDYTHHKFTLLKSEGDYLPPSPLTLQEHEISSAHHRLPSLQGEEPQQRPAVLATRPRQSLDTIVEAIRHVEGYHMFRDDDSPFSPPPLSPDSSPNADRQSFQNHVIISRAPVVQNRAGVIVSNTS</sequence>
<evidence type="ECO:0000259" key="7">
    <source>
        <dbReference type="PROSITE" id="PS50888"/>
    </source>
</evidence>
<evidence type="ECO:0000313" key="8">
    <source>
        <dbReference type="EMBL" id="KAG8177605.1"/>
    </source>
</evidence>
<dbReference type="CDD" id="cd11419">
    <property type="entry name" value="bHLHzip_TFAP4"/>
    <property type="match status" value="1"/>
</dbReference>